<evidence type="ECO:0000313" key="2">
    <source>
        <dbReference type="EMBL" id="MDR9775012.1"/>
    </source>
</evidence>
<gene>
    <name evidence="2" type="ORF">RJJ65_20615</name>
</gene>
<evidence type="ECO:0000313" key="3">
    <source>
        <dbReference type="Proteomes" id="UP001268610"/>
    </source>
</evidence>
<reference evidence="2" key="1">
    <citation type="submission" date="2023-04" db="EMBL/GenBank/DDBJ databases">
        <title>Genomic characterization of faba bean (Vicia faba) microsymbionts in Mexican soils.</title>
        <authorList>
            <person name="Rivera Orduna F.N."/>
            <person name="Guevara-Luna J."/>
            <person name="Yan J."/>
            <person name="Arroyo-Herrera I."/>
            <person name="Li Y."/>
            <person name="Vasquez-Murrieta M.S."/>
            <person name="Wang E.T."/>
        </authorList>
    </citation>
    <scope>NUCLEOTIDE SEQUENCE</scope>
    <source>
        <strain evidence="2">CH26</strain>
    </source>
</reference>
<evidence type="ECO:0000256" key="1">
    <source>
        <dbReference type="SAM" id="SignalP"/>
    </source>
</evidence>
<keyword evidence="1" id="KW-0732">Signal</keyword>
<feature type="chain" id="PRO_5042602108" evidence="1">
    <location>
        <begin position="31"/>
        <end position="222"/>
    </location>
</feature>
<dbReference type="Proteomes" id="UP001268610">
    <property type="component" value="Unassembled WGS sequence"/>
</dbReference>
<comment type="caution">
    <text evidence="2">The sequence shown here is derived from an EMBL/GenBank/DDBJ whole genome shotgun (WGS) entry which is preliminary data.</text>
</comment>
<dbReference type="EMBL" id="JAVLSF010000012">
    <property type="protein sequence ID" value="MDR9775012.1"/>
    <property type="molecule type" value="Genomic_DNA"/>
</dbReference>
<sequence length="222" mass="24741">MIFCKMAQQSCRVLISARVFCAAMATSTFAAETSENFGKWQVNVHKDAMDDSRFIIIMLQSEDDGVVLGVNCRGSDSSVGIVWDRFLGGEKIGGVEYKPMVYRVDDKQPLRTDWPVMSDRSTTRADAPERFVSEVMSGERLAIRIEPYQNAPLTVLFDTKGLTSVLMANRPECDGFVRNILWDKHLARLRQEKAANEATGGRTDVAPVPFVLMPLTEDALAK</sequence>
<protein>
    <submittedName>
        <fullName evidence="2">Uncharacterized protein</fullName>
    </submittedName>
</protein>
<accession>A0AAJ2GSP2</accession>
<organism evidence="2 3">
    <name type="scientific">Rhizobium hidalgonense</name>
    <dbReference type="NCBI Taxonomy" id="1538159"/>
    <lineage>
        <taxon>Bacteria</taxon>
        <taxon>Pseudomonadati</taxon>
        <taxon>Pseudomonadota</taxon>
        <taxon>Alphaproteobacteria</taxon>
        <taxon>Hyphomicrobiales</taxon>
        <taxon>Rhizobiaceae</taxon>
        <taxon>Rhizobium/Agrobacterium group</taxon>
        <taxon>Rhizobium</taxon>
    </lineage>
</organism>
<dbReference type="AlphaFoldDB" id="A0AAJ2GSP2"/>
<feature type="signal peptide" evidence="1">
    <location>
        <begin position="1"/>
        <end position="30"/>
    </location>
</feature>
<dbReference type="RefSeq" id="WP_310857322.1">
    <property type="nucleotide sequence ID" value="NZ_JAVLSD010000032.1"/>
</dbReference>
<proteinExistence type="predicted"/>
<name>A0AAJ2GSP2_9HYPH</name>